<dbReference type="OMA" id="ERPWANW"/>
<dbReference type="Proteomes" id="UP000027361">
    <property type="component" value="Unassembled WGS sequence"/>
</dbReference>
<dbReference type="GO" id="GO:0008270">
    <property type="term" value="F:zinc ion binding"/>
    <property type="evidence" value="ECO:0007669"/>
    <property type="project" value="InterPro"/>
</dbReference>
<dbReference type="AlphaFoldDB" id="A0A066VTV9"/>
<dbReference type="EMBL" id="JMSN01000047">
    <property type="protein sequence ID" value="KDN44881.1"/>
    <property type="molecule type" value="Genomic_DNA"/>
</dbReference>
<feature type="coiled-coil region" evidence="1">
    <location>
        <begin position="314"/>
        <end position="341"/>
    </location>
</feature>
<evidence type="ECO:0000313" key="5">
    <source>
        <dbReference type="Proteomes" id="UP000027361"/>
    </source>
</evidence>
<keyword evidence="1" id="KW-0175">Coiled coil</keyword>
<dbReference type="InterPro" id="IPR009349">
    <property type="entry name" value="TRIP4/RQT4_C2HC5_Znf"/>
</dbReference>
<proteinExistence type="predicted"/>
<evidence type="ECO:0000313" key="4">
    <source>
        <dbReference type="EMBL" id="KDN44881.1"/>
    </source>
</evidence>
<dbReference type="HOGENOM" id="CLU_024413_0_0_1"/>
<evidence type="ECO:0000256" key="2">
    <source>
        <dbReference type="SAM" id="MobiDB-lite"/>
    </source>
</evidence>
<feature type="compositionally biased region" description="Basic residues" evidence="2">
    <location>
        <begin position="573"/>
        <end position="582"/>
    </location>
</feature>
<feature type="compositionally biased region" description="Basic and acidic residues" evidence="2">
    <location>
        <begin position="215"/>
        <end position="227"/>
    </location>
</feature>
<dbReference type="GO" id="GO:0072344">
    <property type="term" value="P:rescue of stalled ribosome"/>
    <property type="evidence" value="ECO:0007669"/>
    <property type="project" value="InterPro"/>
</dbReference>
<gene>
    <name evidence="4" type="ORF">K437DRAFT_268613</name>
</gene>
<sequence length="596" mass="62988">MNAAEPRIISQLATLTGLDHGSVKQQLLPYINSQSTASEIKDHLQGLLGDSSSSAALIREIISSRGLGLPSTSTKPSSSGSSHFPSALSSRSAMPVVAGINDKPAPRKVKGAKKKNIGLAVPREVTGSPCGTDSLAVAFGSSGSIYRKDKGFDDLELQYAAKPKALASAPAASCSVGATPAQSRGHSRQGSDSDDPSVRPPEVTSMAAVPSQEKVYTKEPEPQKEKVAPTAEMLQLDYLISQLTATTTSTTAAFKGKRRICFCGGRQHVPDPNVPLCPSCHLIICSQTIPSPIHATASSCPSCSRSPLLDDAAQARLLAQLTAQYERLEDAERERVRLLRLERERARTAKAADRERGAGLFPELVSITSTEAAKRAQAQHALGRGGAVPGGAAEKSHKVFSLDFKTHKVTEQRAKPQGTVGGKAAATSGKTQAKASGSAIEVEDDGEAASDVTEIIAADETDNGWAKHATPRVLRRLPADNPAFGGILHERPWANWTLGEVQMEGLRYIPPTERHWTLPMWSSRAQSLQAGEQGTPADLRQDEEAQNGAPAGGSAGVARRVVPGAARPEVTSKKGKSRRGKTKGKEKASDEDKSVP</sequence>
<organism evidence="4 5">
    <name type="scientific">Tilletiaria anomala (strain ATCC 24038 / CBS 436.72 / UBC 951)</name>
    <dbReference type="NCBI Taxonomy" id="1037660"/>
    <lineage>
        <taxon>Eukaryota</taxon>
        <taxon>Fungi</taxon>
        <taxon>Dikarya</taxon>
        <taxon>Basidiomycota</taxon>
        <taxon>Ustilaginomycotina</taxon>
        <taxon>Exobasidiomycetes</taxon>
        <taxon>Georgefischeriales</taxon>
        <taxon>Tilletiariaceae</taxon>
        <taxon>Tilletiaria</taxon>
    </lineage>
</organism>
<protein>
    <recommendedName>
        <fullName evidence="3">TRIP4/RQT4 C2HC5-type zinc finger domain-containing protein</fullName>
    </recommendedName>
</protein>
<feature type="region of interest" description="Disordered" evidence="2">
    <location>
        <begin position="175"/>
        <end position="227"/>
    </location>
</feature>
<dbReference type="RefSeq" id="XP_013242948.1">
    <property type="nucleotide sequence ID" value="XM_013387494.1"/>
</dbReference>
<dbReference type="GO" id="GO:0005634">
    <property type="term" value="C:nucleus"/>
    <property type="evidence" value="ECO:0007669"/>
    <property type="project" value="InterPro"/>
</dbReference>
<dbReference type="GeneID" id="25266039"/>
<dbReference type="STRING" id="1037660.A0A066VTV9"/>
<dbReference type="InParanoid" id="A0A066VTV9"/>
<accession>A0A066VTV9</accession>
<reference evidence="4 5" key="1">
    <citation type="submission" date="2014-05" db="EMBL/GenBank/DDBJ databases">
        <title>Draft genome sequence of a rare smut relative, Tilletiaria anomala UBC 951.</title>
        <authorList>
            <consortium name="DOE Joint Genome Institute"/>
            <person name="Toome M."/>
            <person name="Kuo A."/>
            <person name="Henrissat B."/>
            <person name="Lipzen A."/>
            <person name="Tritt A."/>
            <person name="Yoshinaga Y."/>
            <person name="Zane M."/>
            <person name="Barry K."/>
            <person name="Grigoriev I.V."/>
            <person name="Spatafora J.W."/>
            <person name="Aimea M.C."/>
        </authorList>
    </citation>
    <scope>NUCLEOTIDE SEQUENCE [LARGE SCALE GENOMIC DNA]</scope>
    <source>
        <strain evidence="4 5">UBC 951</strain>
    </source>
</reference>
<feature type="domain" description="TRIP4/RQT4 C2HC5-type zinc finger" evidence="3">
    <location>
        <begin position="258"/>
        <end position="317"/>
    </location>
</feature>
<comment type="caution">
    <text evidence="4">The sequence shown here is derived from an EMBL/GenBank/DDBJ whole genome shotgun (WGS) entry which is preliminary data.</text>
</comment>
<feature type="region of interest" description="Disordered" evidence="2">
    <location>
        <begin position="525"/>
        <end position="596"/>
    </location>
</feature>
<feature type="compositionally biased region" description="Low complexity" evidence="2">
    <location>
        <begin position="556"/>
        <end position="568"/>
    </location>
</feature>
<keyword evidence="5" id="KW-1185">Reference proteome</keyword>
<evidence type="ECO:0000259" key="3">
    <source>
        <dbReference type="Pfam" id="PF06221"/>
    </source>
</evidence>
<feature type="compositionally biased region" description="Basic and acidic residues" evidence="2">
    <location>
        <begin position="583"/>
        <end position="596"/>
    </location>
</feature>
<feature type="compositionally biased region" description="Polar residues" evidence="2">
    <location>
        <begin position="180"/>
        <end position="190"/>
    </location>
</feature>
<evidence type="ECO:0000256" key="1">
    <source>
        <dbReference type="SAM" id="Coils"/>
    </source>
</evidence>
<feature type="region of interest" description="Disordered" evidence="2">
    <location>
        <begin position="409"/>
        <end position="446"/>
    </location>
</feature>
<dbReference type="Pfam" id="PF06221">
    <property type="entry name" value="zf-C2HC5"/>
    <property type="match status" value="1"/>
</dbReference>
<feature type="region of interest" description="Disordered" evidence="2">
    <location>
        <begin position="68"/>
        <end position="90"/>
    </location>
</feature>
<dbReference type="GO" id="GO:0180022">
    <property type="term" value="C:RQC-trigger complex"/>
    <property type="evidence" value="ECO:0007669"/>
    <property type="project" value="InterPro"/>
</dbReference>
<name>A0A066VTV9_TILAU</name>